<evidence type="ECO:0000313" key="4">
    <source>
        <dbReference type="Proteomes" id="UP000321595"/>
    </source>
</evidence>
<feature type="chain" id="PRO_5023083744" description="Lipoprotein" evidence="2">
    <location>
        <begin position="23"/>
        <end position="159"/>
    </location>
</feature>
<accession>A0A5B8XVT3</accession>
<sequence length="159" mass="18799">MRFLFLLLSLFLVACAPSQKHLDTKETTDLKPTLADYHMKMKWGLWEQASLYVHPSKRQEFLGRQEELGEEYKIVQIDVKSVKLDGIRAEVETEIEWYDEGMVVKKERFIEEWAVLDSQWRRGDAMKKDEWKKRKQEIEPAPEVPEKNEGGDLSEPDEE</sequence>
<evidence type="ECO:0008006" key="5">
    <source>
        <dbReference type="Google" id="ProtNLM"/>
    </source>
</evidence>
<feature type="signal peptide" evidence="2">
    <location>
        <begin position="1"/>
        <end position="22"/>
    </location>
</feature>
<dbReference type="KEGG" id="bbae:FRD01_11490"/>
<name>A0A5B8XVT3_9DELT</name>
<feature type="region of interest" description="Disordered" evidence="1">
    <location>
        <begin position="124"/>
        <end position="159"/>
    </location>
</feature>
<protein>
    <recommendedName>
        <fullName evidence="5">Lipoprotein</fullName>
    </recommendedName>
</protein>
<dbReference type="PROSITE" id="PS51257">
    <property type="entry name" value="PROKAR_LIPOPROTEIN"/>
    <property type="match status" value="1"/>
</dbReference>
<dbReference type="Proteomes" id="UP000321595">
    <property type="component" value="Chromosome"/>
</dbReference>
<evidence type="ECO:0000313" key="3">
    <source>
        <dbReference type="EMBL" id="QED27846.1"/>
    </source>
</evidence>
<evidence type="ECO:0000256" key="1">
    <source>
        <dbReference type="SAM" id="MobiDB-lite"/>
    </source>
</evidence>
<evidence type="ECO:0000256" key="2">
    <source>
        <dbReference type="SAM" id="SignalP"/>
    </source>
</evidence>
<gene>
    <name evidence="3" type="ORF">FRD01_11490</name>
</gene>
<dbReference type="AlphaFoldDB" id="A0A5B8XVT3"/>
<proteinExistence type="predicted"/>
<reference evidence="3 4" key="1">
    <citation type="submission" date="2019-08" db="EMBL/GenBank/DDBJ databases">
        <authorList>
            <person name="Liang Q."/>
        </authorList>
    </citation>
    <scope>NUCLEOTIDE SEQUENCE [LARGE SCALE GENOMIC DNA]</scope>
    <source>
        <strain evidence="3 4">V1718</strain>
    </source>
</reference>
<dbReference type="EMBL" id="CP042467">
    <property type="protein sequence ID" value="QED27846.1"/>
    <property type="molecule type" value="Genomic_DNA"/>
</dbReference>
<organism evidence="3 4">
    <name type="scientific">Microvenator marinus</name>
    <dbReference type="NCBI Taxonomy" id="2600177"/>
    <lineage>
        <taxon>Bacteria</taxon>
        <taxon>Deltaproteobacteria</taxon>
        <taxon>Bradymonadales</taxon>
        <taxon>Microvenatoraceae</taxon>
        <taxon>Microvenator</taxon>
    </lineage>
</organism>
<keyword evidence="4" id="KW-1185">Reference proteome</keyword>
<dbReference type="RefSeq" id="WP_146959744.1">
    <property type="nucleotide sequence ID" value="NZ_CP042467.1"/>
</dbReference>
<keyword evidence="2" id="KW-0732">Signal</keyword>
<feature type="compositionally biased region" description="Basic and acidic residues" evidence="1">
    <location>
        <begin position="124"/>
        <end position="150"/>
    </location>
</feature>
<dbReference type="OrthoDB" id="5519551at2"/>